<feature type="region of interest" description="Disordered" evidence="1">
    <location>
        <begin position="1"/>
        <end position="25"/>
    </location>
</feature>
<gene>
    <name evidence="2" type="ORF">GCM10009836_46990</name>
</gene>
<feature type="compositionally biased region" description="Polar residues" evidence="1">
    <location>
        <begin position="9"/>
        <end position="21"/>
    </location>
</feature>
<keyword evidence="3" id="KW-1185">Reference proteome</keyword>
<name>A0ABN2NF46_9PSEU</name>
<dbReference type="EMBL" id="BAAAQK010000018">
    <property type="protein sequence ID" value="GAA1861416.1"/>
    <property type="molecule type" value="Genomic_DNA"/>
</dbReference>
<organism evidence="2 3">
    <name type="scientific">Pseudonocardia ailaonensis</name>
    <dbReference type="NCBI Taxonomy" id="367279"/>
    <lineage>
        <taxon>Bacteria</taxon>
        <taxon>Bacillati</taxon>
        <taxon>Actinomycetota</taxon>
        <taxon>Actinomycetes</taxon>
        <taxon>Pseudonocardiales</taxon>
        <taxon>Pseudonocardiaceae</taxon>
        <taxon>Pseudonocardia</taxon>
    </lineage>
</organism>
<evidence type="ECO:0000313" key="2">
    <source>
        <dbReference type="EMBL" id="GAA1861416.1"/>
    </source>
</evidence>
<evidence type="ECO:0000313" key="3">
    <source>
        <dbReference type="Proteomes" id="UP001500449"/>
    </source>
</evidence>
<reference evidence="2 3" key="1">
    <citation type="journal article" date="2019" name="Int. J. Syst. Evol. Microbiol.">
        <title>The Global Catalogue of Microorganisms (GCM) 10K type strain sequencing project: providing services to taxonomists for standard genome sequencing and annotation.</title>
        <authorList>
            <consortium name="The Broad Institute Genomics Platform"/>
            <consortium name="The Broad Institute Genome Sequencing Center for Infectious Disease"/>
            <person name="Wu L."/>
            <person name="Ma J."/>
        </authorList>
    </citation>
    <scope>NUCLEOTIDE SEQUENCE [LARGE SCALE GENOMIC DNA]</scope>
    <source>
        <strain evidence="2 3">JCM 16009</strain>
    </source>
</reference>
<accession>A0ABN2NF46</accession>
<sequence>MVMADALETRTSAPQSSTSDRASMPRDPRAYLWDAARAASLIEEFTDGLYEADT</sequence>
<dbReference type="Proteomes" id="UP001500449">
    <property type="component" value="Unassembled WGS sequence"/>
</dbReference>
<proteinExistence type="predicted"/>
<comment type="caution">
    <text evidence="2">The sequence shown here is derived from an EMBL/GenBank/DDBJ whole genome shotgun (WGS) entry which is preliminary data.</text>
</comment>
<evidence type="ECO:0000256" key="1">
    <source>
        <dbReference type="SAM" id="MobiDB-lite"/>
    </source>
</evidence>
<protein>
    <submittedName>
        <fullName evidence="2">Uncharacterized protein</fullName>
    </submittedName>
</protein>